<dbReference type="EMBL" id="PKPP01006780">
    <property type="protein sequence ID" value="PWA55345.1"/>
    <property type="molecule type" value="Genomic_DNA"/>
</dbReference>
<reference evidence="2 3" key="1">
    <citation type="journal article" date="2018" name="Mol. Plant">
        <title>The genome of Artemisia annua provides insight into the evolution of Asteraceae family and artemisinin biosynthesis.</title>
        <authorList>
            <person name="Shen Q."/>
            <person name="Zhang L."/>
            <person name="Liao Z."/>
            <person name="Wang S."/>
            <person name="Yan T."/>
            <person name="Shi P."/>
            <person name="Liu M."/>
            <person name="Fu X."/>
            <person name="Pan Q."/>
            <person name="Wang Y."/>
            <person name="Lv Z."/>
            <person name="Lu X."/>
            <person name="Zhang F."/>
            <person name="Jiang W."/>
            <person name="Ma Y."/>
            <person name="Chen M."/>
            <person name="Hao X."/>
            <person name="Li L."/>
            <person name="Tang Y."/>
            <person name="Lv G."/>
            <person name="Zhou Y."/>
            <person name="Sun X."/>
            <person name="Brodelius P.E."/>
            <person name="Rose J.K.C."/>
            <person name="Tang K."/>
        </authorList>
    </citation>
    <scope>NUCLEOTIDE SEQUENCE [LARGE SCALE GENOMIC DNA]</scope>
    <source>
        <strain evidence="3">cv. Huhao1</strain>
        <tissue evidence="2">Leaf</tissue>
    </source>
</reference>
<protein>
    <submittedName>
        <fullName evidence="2">Aux/IAA-ARF-dimerization</fullName>
    </submittedName>
</protein>
<evidence type="ECO:0000256" key="1">
    <source>
        <dbReference type="SAM" id="MobiDB-lite"/>
    </source>
</evidence>
<gene>
    <name evidence="2" type="ORF">CTI12_AA421570</name>
</gene>
<accession>A0A2U1M257</accession>
<name>A0A2U1M257_ARTAN</name>
<dbReference type="Gene3D" id="2.30.30.1040">
    <property type="match status" value="1"/>
</dbReference>
<organism evidence="2 3">
    <name type="scientific">Artemisia annua</name>
    <name type="common">Sweet wormwood</name>
    <dbReference type="NCBI Taxonomy" id="35608"/>
    <lineage>
        <taxon>Eukaryota</taxon>
        <taxon>Viridiplantae</taxon>
        <taxon>Streptophyta</taxon>
        <taxon>Embryophyta</taxon>
        <taxon>Tracheophyta</taxon>
        <taxon>Spermatophyta</taxon>
        <taxon>Magnoliopsida</taxon>
        <taxon>eudicotyledons</taxon>
        <taxon>Gunneridae</taxon>
        <taxon>Pentapetalae</taxon>
        <taxon>asterids</taxon>
        <taxon>campanulids</taxon>
        <taxon>Asterales</taxon>
        <taxon>Asteraceae</taxon>
        <taxon>Asteroideae</taxon>
        <taxon>Anthemideae</taxon>
        <taxon>Artemisiinae</taxon>
        <taxon>Artemisia</taxon>
    </lineage>
</organism>
<dbReference type="STRING" id="35608.A0A2U1M257"/>
<dbReference type="Proteomes" id="UP000245207">
    <property type="component" value="Unassembled WGS sequence"/>
</dbReference>
<feature type="region of interest" description="Disordered" evidence="1">
    <location>
        <begin position="361"/>
        <end position="407"/>
    </location>
</feature>
<evidence type="ECO:0000313" key="2">
    <source>
        <dbReference type="EMBL" id="PWA55345.1"/>
    </source>
</evidence>
<sequence>MATPMTNNTVTFYDEYVCIYQQLSRRESQELTTAITILQLFLSSSKPVLRFAAVQGAPALFSFTLAIKDSELALPDIGDTEKMKEFGYIILQYVGQSMIHLGIWGRVGQIMINIRSLAVLLRDPLGNDEHTPVANNMSHTHQSLAVEKGPVPVTPCTFEYSNVAAIPSLDASLLNVHNPIRGTDLKSIWGSKIERCWDSQCSFVCWGTRERHSKCCGSLSLAWSRSPPVVEPNSSKIASVMNVDVYCSCDIEYLLQAHCALVQWNEPISIVRPERVSPWEIETFVAPIPTGLAPSVAVLNSKRPRPPIEILNHDPTGSPVSDVWNSSHDSAKGPRGDTGFLLRIQMEAGWLSSSHYKASQNETEDRLGLSPLSTQSAFSPRVSSLKQTNDSPKSPVEKKQSVNVFTS</sequence>
<feature type="compositionally biased region" description="Polar residues" evidence="1">
    <location>
        <begin position="371"/>
        <end position="392"/>
    </location>
</feature>
<dbReference type="AlphaFoldDB" id="A0A2U1M257"/>
<feature type="region of interest" description="Disordered" evidence="1">
    <location>
        <begin position="310"/>
        <end position="336"/>
    </location>
</feature>
<comment type="caution">
    <text evidence="2">The sequence shown here is derived from an EMBL/GenBank/DDBJ whole genome shotgun (WGS) entry which is preliminary data.</text>
</comment>
<keyword evidence="3" id="KW-1185">Reference proteome</keyword>
<proteinExistence type="predicted"/>
<evidence type="ECO:0000313" key="3">
    <source>
        <dbReference type="Proteomes" id="UP000245207"/>
    </source>
</evidence>